<evidence type="ECO:0000256" key="1">
    <source>
        <dbReference type="SAM" id="MobiDB-lite"/>
    </source>
</evidence>
<evidence type="ECO:0000313" key="3">
    <source>
        <dbReference type="Proteomes" id="UP000324222"/>
    </source>
</evidence>
<sequence>MPHPSLVSRPLLVPFTAIAPICRFHFPATYQFVILPPHSLSLLPHSPCSPSDLARSLSSPPTSPIPPTAKPTHLSLTLHTHILPTLTLPPLTFHALPSKRAPLYGQCSN</sequence>
<accession>A0A5B7JBX8</accession>
<reference evidence="2 3" key="1">
    <citation type="submission" date="2019-05" db="EMBL/GenBank/DDBJ databases">
        <title>Another draft genome of Portunus trituberculatus and its Hox gene families provides insights of decapod evolution.</title>
        <authorList>
            <person name="Jeong J.-H."/>
            <person name="Song I."/>
            <person name="Kim S."/>
            <person name="Choi T."/>
            <person name="Kim D."/>
            <person name="Ryu S."/>
            <person name="Kim W."/>
        </authorList>
    </citation>
    <scope>NUCLEOTIDE SEQUENCE [LARGE SCALE GENOMIC DNA]</scope>
    <source>
        <tissue evidence="2">Muscle</tissue>
    </source>
</reference>
<dbReference type="Proteomes" id="UP000324222">
    <property type="component" value="Unassembled WGS sequence"/>
</dbReference>
<feature type="region of interest" description="Disordered" evidence="1">
    <location>
        <begin position="48"/>
        <end position="70"/>
    </location>
</feature>
<name>A0A5B7JBX8_PORTR</name>
<evidence type="ECO:0000313" key="2">
    <source>
        <dbReference type="EMBL" id="MPC94260.1"/>
    </source>
</evidence>
<organism evidence="2 3">
    <name type="scientific">Portunus trituberculatus</name>
    <name type="common">Swimming crab</name>
    <name type="synonym">Neptunus trituberculatus</name>
    <dbReference type="NCBI Taxonomy" id="210409"/>
    <lineage>
        <taxon>Eukaryota</taxon>
        <taxon>Metazoa</taxon>
        <taxon>Ecdysozoa</taxon>
        <taxon>Arthropoda</taxon>
        <taxon>Crustacea</taxon>
        <taxon>Multicrustacea</taxon>
        <taxon>Malacostraca</taxon>
        <taxon>Eumalacostraca</taxon>
        <taxon>Eucarida</taxon>
        <taxon>Decapoda</taxon>
        <taxon>Pleocyemata</taxon>
        <taxon>Brachyura</taxon>
        <taxon>Eubrachyura</taxon>
        <taxon>Portunoidea</taxon>
        <taxon>Portunidae</taxon>
        <taxon>Portuninae</taxon>
        <taxon>Portunus</taxon>
    </lineage>
</organism>
<gene>
    <name evidence="2" type="ORF">E2C01_089422</name>
</gene>
<proteinExistence type="predicted"/>
<dbReference type="EMBL" id="VSRR010097833">
    <property type="protein sequence ID" value="MPC94260.1"/>
    <property type="molecule type" value="Genomic_DNA"/>
</dbReference>
<comment type="caution">
    <text evidence="2">The sequence shown here is derived from an EMBL/GenBank/DDBJ whole genome shotgun (WGS) entry which is preliminary data.</text>
</comment>
<protein>
    <submittedName>
        <fullName evidence="2">Uncharacterized protein</fullName>
    </submittedName>
</protein>
<keyword evidence="3" id="KW-1185">Reference proteome</keyword>
<dbReference type="AlphaFoldDB" id="A0A5B7JBX8"/>